<evidence type="ECO:0000313" key="2">
    <source>
        <dbReference type="EMBL" id="KAH7984741.1"/>
    </source>
</evidence>
<name>A0A9D4TC97_RHISA</name>
<organism evidence="2 3">
    <name type="scientific">Rhipicephalus sanguineus</name>
    <name type="common">Brown dog tick</name>
    <name type="synonym">Ixodes sanguineus</name>
    <dbReference type="NCBI Taxonomy" id="34632"/>
    <lineage>
        <taxon>Eukaryota</taxon>
        <taxon>Metazoa</taxon>
        <taxon>Ecdysozoa</taxon>
        <taxon>Arthropoda</taxon>
        <taxon>Chelicerata</taxon>
        <taxon>Arachnida</taxon>
        <taxon>Acari</taxon>
        <taxon>Parasitiformes</taxon>
        <taxon>Ixodida</taxon>
        <taxon>Ixodoidea</taxon>
        <taxon>Ixodidae</taxon>
        <taxon>Rhipicephalinae</taxon>
        <taxon>Rhipicephalus</taxon>
        <taxon>Rhipicephalus</taxon>
    </lineage>
</organism>
<sequence length="167" mass="18565">MKKQRLQRDASPARLPSGEAMEMSEPAESHAFALGDVPRPSEHWVMHTFPNYDGIAYVRTSLNRITQTVIVEKSVFMNYADSCDAVICRTYIRNKLVREKISYSLSEGKQVLDDADFLHLCKGAGKPQDFDGVPLTQRLKQQTVQADGSAFSVHCKGSVNAEGKSTN</sequence>
<reference evidence="2" key="1">
    <citation type="journal article" date="2020" name="Cell">
        <title>Large-Scale Comparative Analyses of Tick Genomes Elucidate Their Genetic Diversity and Vector Capacities.</title>
        <authorList>
            <consortium name="Tick Genome and Microbiome Consortium (TIGMIC)"/>
            <person name="Jia N."/>
            <person name="Wang J."/>
            <person name="Shi W."/>
            <person name="Du L."/>
            <person name="Sun Y."/>
            <person name="Zhan W."/>
            <person name="Jiang J.F."/>
            <person name="Wang Q."/>
            <person name="Zhang B."/>
            <person name="Ji P."/>
            <person name="Bell-Sakyi L."/>
            <person name="Cui X.M."/>
            <person name="Yuan T.T."/>
            <person name="Jiang B.G."/>
            <person name="Yang W.F."/>
            <person name="Lam T.T."/>
            <person name="Chang Q.C."/>
            <person name="Ding S.J."/>
            <person name="Wang X.J."/>
            <person name="Zhu J.G."/>
            <person name="Ruan X.D."/>
            <person name="Zhao L."/>
            <person name="Wei J.T."/>
            <person name="Ye R.Z."/>
            <person name="Que T.C."/>
            <person name="Du C.H."/>
            <person name="Zhou Y.H."/>
            <person name="Cheng J.X."/>
            <person name="Dai P.F."/>
            <person name="Guo W.B."/>
            <person name="Han X.H."/>
            <person name="Huang E.J."/>
            <person name="Li L.F."/>
            <person name="Wei W."/>
            <person name="Gao Y.C."/>
            <person name="Liu J.Z."/>
            <person name="Shao H.Z."/>
            <person name="Wang X."/>
            <person name="Wang C.C."/>
            <person name="Yang T.C."/>
            <person name="Huo Q.B."/>
            <person name="Li W."/>
            <person name="Chen H.Y."/>
            <person name="Chen S.E."/>
            <person name="Zhou L.G."/>
            <person name="Ni X.B."/>
            <person name="Tian J.H."/>
            <person name="Sheng Y."/>
            <person name="Liu T."/>
            <person name="Pan Y.S."/>
            <person name="Xia L.Y."/>
            <person name="Li J."/>
            <person name="Zhao F."/>
            <person name="Cao W.C."/>
        </authorList>
    </citation>
    <scope>NUCLEOTIDE SEQUENCE</scope>
    <source>
        <strain evidence="2">Rsan-2018</strain>
    </source>
</reference>
<dbReference type="AlphaFoldDB" id="A0A9D4TC97"/>
<dbReference type="EMBL" id="JABSTV010001245">
    <property type="protein sequence ID" value="KAH7984741.1"/>
    <property type="molecule type" value="Genomic_DNA"/>
</dbReference>
<protein>
    <submittedName>
        <fullName evidence="2">Uncharacterized protein</fullName>
    </submittedName>
</protein>
<evidence type="ECO:0000256" key="1">
    <source>
        <dbReference type="SAM" id="MobiDB-lite"/>
    </source>
</evidence>
<keyword evidence="3" id="KW-1185">Reference proteome</keyword>
<accession>A0A9D4TC97</accession>
<comment type="caution">
    <text evidence="2">The sequence shown here is derived from an EMBL/GenBank/DDBJ whole genome shotgun (WGS) entry which is preliminary data.</text>
</comment>
<proteinExistence type="predicted"/>
<gene>
    <name evidence="2" type="ORF">HPB52_023699</name>
</gene>
<feature type="region of interest" description="Disordered" evidence="1">
    <location>
        <begin position="1"/>
        <end position="22"/>
    </location>
</feature>
<dbReference type="Proteomes" id="UP000821837">
    <property type="component" value="Chromosome 1"/>
</dbReference>
<dbReference type="VEuPathDB" id="VectorBase:RSAN_042319"/>
<reference evidence="2" key="2">
    <citation type="submission" date="2021-09" db="EMBL/GenBank/DDBJ databases">
        <authorList>
            <person name="Jia N."/>
            <person name="Wang J."/>
            <person name="Shi W."/>
            <person name="Du L."/>
            <person name="Sun Y."/>
            <person name="Zhan W."/>
            <person name="Jiang J."/>
            <person name="Wang Q."/>
            <person name="Zhang B."/>
            <person name="Ji P."/>
            <person name="Sakyi L.B."/>
            <person name="Cui X."/>
            <person name="Yuan T."/>
            <person name="Jiang B."/>
            <person name="Yang W."/>
            <person name="Lam T.T.-Y."/>
            <person name="Chang Q."/>
            <person name="Ding S."/>
            <person name="Wang X."/>
            <person name="Zhu J."/>
            <person name="Ruan X."/>
            <person name="Zhao L."/>
            <person name="Wei J."/>
            <person name="Que T."/>
            <person name="Du C."/>
            <person name="Cheng J."/>
            <person name="Dai P."/>
            <person name="Han X."/>
            <person name="Huang E."/>
            <person name="Gao Y."/>
            <person name="Liu J."/>
            <person name="Shao H."/>
            <person name="Ye R."/>
            <person name="Li L."/>
            <person name="Wei W."/>
            <person name="Wang X."/>
            <person name="Wang C."/>
            <person name="Huo Q."/>
            <person name="Li W."/>
            <person name="Guo W."/>
            <person name="Chen H."/>
            <person name="Chen S."/>
            <person name="Zhou L."/>
            <person name="Zhou L."/>
            <person name="Ni X."/>
            <person name="Tian J."/>
            <person name="Zhou Y."/>
            <person name="Sheng Y."/>
            <person name="Liu T."/>
            <person name="Pan Y."/>
            <person name="Xia L."/>
            <person name="Li J."/>
            <person name="Zhao F."/>
            <person name="Cao W."/>
        </authorList>
    </citation>
    <scope>NUCLEOTIDE SEQUENCE</scope>
    <source>
        <strain evidence="2">Rsan-2018</strain>
        <tissue evidence="2">Larvae</tissue>
    </source>
</reference>
<evidence type="ECO:0000313" key="3">
    <source>
        <dbReference type="Proteomes" id="UP000821837"/>
    </source>
</evidence>